<comment type="caution">
    <text evidence="2">The sequence shown here is derived from an EMBL/GenBank/DDBJ whole genome shotgun (WGS) entry which is preliminary data.</text>
</comment>
<dbReference type="Proteomes" id="UP001286456">
    <property type="component" value="Unassembled WGS sequence"/>
</dbReference>
<accession>A0AAE0M9U5</accession>
<evidence type="ECO:0000313" key="3">
    <source>
        <dbReference type="Proteomes" id="UP001286456"/>
    </source>
</evidence>
<gene>
    <name evidence="2" type="ORF">B0T19DRAFT_464920</name>
</gene>
<sequence length="499" mass="55390">MSSPKARQNGNAPVADMGTPDPPAPAPAPATSHFLLDTHPERFIDELALNNNGMARDWSKFGLELPGWLIKREESPLEYEAATSSLGTIPGFAYDVIGRPTDTDRPEWLVELTMALRKPEATVPDRPVLEYPALFQRLVMGTQFVSNIVSNFLDQLAWDEKKLLRNTIITNKKRESLFRQALTMEQTEATMLEEIHRRKVPHNTVADRITWLAQAHKARLLAESTHREADAMNLRIREMRTTSRRLRKMVEDAREHYDAVQADIDELVKNVKEYLRGYNTMSKDSYPNLVPIIIEGWHKIEAEIDQTWKDAAEDYAFLLQNSREEEALREKVLKGEEVMEPPSTIPYDMESTNETPAGKTPIGKTTLSTASTTKTPNGTASSSKASTSKTTNGSVSSSKTANGIVSSSKASTSKASTTTTLSGVDPTTTNPPELPKYEIPRAEPESGDAPQSRAEPPSFKPIKYEPSSTKTPSPKPQSAKPAKDYSPHSAPENCQYSPL</sequence>
<dbReference type="AlphaFoldDB" id="A0AAE0M9U5"/>
<keyword evidence="3" id="KW-1185">Reference proteome</keyword>
<feature type="compositionally biased region" description="Low complexity" evidence="1">
    <location>
        <begin position="406"/>
        <end position="420"/>
    </location>
</feature>
<feature type="compositionally biased region" description="Polar residues" evidence="1">
    <location>
        <begin position="395"/>
        <end position="405"/>
    </location>
</feature>
<feature type="compositionally biased region" description="Low complexity" evidence="1">
    <location>
        <begin position="364"/>
        <end position="394"/>
    </location>
</feature>
<feature type="compositionally biased region" description="Low complexity" evidence="1">
    <location>
        <begin position="466"/>
        <end position="480"/>
    </location>
</feature>
<evidence type="ECO:0000313" key="2">
    <source>
        <dbReference type="EMBL" id="KAK3324707.1"/>
    </source>
</evidence>
<dbReference type="EMBL" id="JAUEPO010000004">
    <property type="protein sequence ID" value="KAK3324707.1"/>
    <property type="molecule type" value="Genomic_DNA"/>
</dbReference>
<feature type="compositionally biased region" description="Polar residues" evidence="1">
    <location>
        <begin position="421"/>
        <end position="431"/>
    </location>
</feature>
<feature type="region of interest" description="Disordered" evidence="1">
    <location>
        <begin position="335"/>
        <end position="499"/>
    </location>
</feature>
<feature type="region of interest" description="Disordered" evidence="1">
    <location>
        <begin position="1"/>
        <end position="33"/>
    </location>
</feature>
<feature type="compositionally biased region" description="Basic and acidic residues" evidence="1">
    <location>
        <begin position="435"/>
        <end position="444"/>
    </location>
</feature>
<name>A0AAE0M9U5_9PEZI</name>
<reference evidence="2" key="2">
    <citation type="submission" date="2023-06" db="EMBL/GenBank/DDBJ databases">
        <authorList>
            <consortium name="Lawrence Berkeley National Laboratory"/>
            <person name="Haridas S."/>
            <person name="Hensen N."/>
            <person name="Bonometti L."/>
            <person name="Westerberg I."/>
            <person name="Brannstrom I.O."/>
            <person name="Guillou S."/>
            <person name="Cros-Aarteil S."/>
            <person name="Calhoun S."/>
            <person name="Kuo A."/>
            <person name="Mondo S."/>
            <person name="Pangilinan J."/>
            <person name="Riley R."/>
            <person name="Labutti K."/>
            <person name="Andreopoulos B."/>
            <person name="Lipzen A."/>
            <person name="Chen C."/>
            <person name="Yanf M."/>
            <person name="Daum C."/>
            <person name="Ng V."/>
            <person name="Clum A."/>
            <person name="Steindorff A."/>
            <person name="Ohm R."/>
            <person name="Martin F."/>
            <person name="Silar P."/>
            <person name="Natvig D."/>
            <person name="Lalanne C."/>
            <person name="Gautier V."/>
            <person name="Ament-Velasquez S.L."/>
            <person name="Kruys A."/>
            <person name="Hutchinson M.I."/>
            <person name="Powell A.J."/>
            <person name="Barry K."/>
            <person name="Miller A.N."/>
            <person name="Grigoriev I.V."/>
            <person name="Debuchy R."/>
            <person name="Gladieux P."/>
            <person name="Thoren M.H."/>
            <person name="Johannesson H."/>
        </authorList>
    </citation>
    <scope>NUCLEOTIDE SEQUENCE</scope>
    <source>
        <strain evidence="2">SMH4131-1</strain>
    </source>
</reference>
<reference evidence="2" key="1">
    <citation type="journal article" date="2023" name="Mol. Phylogenet. Evol.">
        <title>Genome-scale phylogeny and comparative genomics of the fungal order Sordariales.</title>
        <authorList>
            <person name="Hensen N."/>
            <person name="Bonometti L."/>
            <person name="Westerberg I."/>
            <person name="Brannstrom I.O."/>
            <person name="Guillou S."/>
            <person name="Cros-Aarteil S."/>
            <person name="Calhoun S."/>
            <person name="Haridas S."/>
            <person name="Kuo A."/>
            <person name="Mondo S."/>
            <person name="Pangilinan J."/>
            <person name="Riley R."/>
            <person name="LaButti K."/>
            <person name="Andreopoulos B."/>
            <person name="Lipzen A."/>
            <person name="Chen C."/>
            <person name="Yan M."/>
            <person name="Daum C."/>
            <person name="Ng V."/>
            <person name="Clum A."/>
            <person name="Steindorff A."/>
            <person name="Ohm R.A."/>
            <person name="Martin F."/>
            <person name="Silar P."/>
            <person name="Natvig D.O."/>
            <person name="Lalanne C."/>
            <person name="Gautier V."/>
            <person name="Ament-Velasquez S.L."/>
            <person name="Kruys A."/>
            <person name="Hutchinson M.I."/>
            <person name="Powell A.J."/>
            <person name="Barry K."/>
            <person name="Miller A.N."/>
            <person name="Grigoriev I.V."/>
            <person name="Debuchy R."/>
            <person name="Gladieux P."/>
            <person name="Hiltunen Thoren M."/>
            <person name="Johannesson H."/>
        </authorList>
    </citation>
    <scope>NUCLEOTIDE SEQUENCE</scope>
    <source>
        <strain evidence="2">SMH4131-1</strain>
    </source>
</reference>
<protein>
    <submittedName>
        <fullName evidence="2">Uncharacterized protein</fullName>
    </submittedName>
</protein>
<feature type="compositionally biased region" description="Polar residues" evidence="1">
    <location>
        <begin position="1"/>
        <end position="11"/>
    </location>
</feature>
<evidence type="ECO:0000256" key="1">
    <source>
        <dbReference type="SAM" id="MobiDB-lite"/>
    </source>
</evidence>
<organism evidence="2 3">
    <name type="scientific">Cercophora scortea</name>
    <dbReference type="NCBI Taxonomy" id="314031"/>
    <lineage>
        <taxon>Eukaryota</taxon>
        <taxon>Fungi</taxon>
        <taxon>Dikarya</taxon>
        <taxon>Ascomycota</taxon>
        <taxon>Pezizomycotina</taxon>
        <taxon>Sordariomycetes</taxon>
        <taxon>Sordariomycetidae</taxon>
        <taxon>Sordariales</taxon>
        <taxon>Lasiosphaeriaceae</taxon>
        <taxon>Cercophora</taxon>
    </lineage>
</organism>
<proteinExistence type="predicted"/>